<evidence type="ECO:0000256" key="4">
    <source>
        <dbReference type="ARBA" id="ARBA00023242"/>
    </source>
</evidence>
<dbReference type="InterPro" id="IPR052610">
    <property type="entry name" value="bHLH_transcription_regulator"/>
</dbReference>
<gene>
    <name evidence="6" type="ORF">Goari_021756</name>
</gene>
<name>A0A7J8YF98_GOSAI</name>
<evidence type="ECO:0000313" key="7">
    <source>
        <dbReference type="Proteomes" id="UP000593577"/>
    </source>
</evidence>
<dbReference type="Proteomes" id="UP000593577">
    <property type="component" value="Unassembled WGS sequence"/>
</dbReference>
<feature type="domain" description="BHLH" evidence="5">
    <location>
        <begin position="115"/>
        <end position="164"/>
    </location>
</feature>
<dbReference type="CDD" id="cd11452">
    <property type="entry name" value="bHLH_AtNAI1_like"/>
    <property type="match status" value="1"/>
</dbReference>
<dbReference type="AlphaFoldDB" id="A0A7J8YF98"/>
<keyword evidence="4" id="KW-0539">Nucleus</keyword>
<dbReference type="PROSITE" id="PS50888">
    <property type="entry name" value="BHLH"/>
    <property type="match status" value="1"/>
</dbReference>
<evidence type="ECO:0000259" key="5">
    <source>
        <dbReference type="PROSITE" id="PS50888"/>
    </source>
</evidence>
<evidence type="ECO:0000256" key="2">
    <source>
        <dbReference type="ARBA" id="ARBA00023015"/>
    </source>
</evidence>
<reference evidence="6 7" key="1">
    <citation type="journal article" date="2019" name="Genome Biol. Evol.">
        <title>Insights into the evolution of the New World diploid cottons (Gossypium, subgenus Houzingenia) based on genome sequencing.</title>
        <authorList>
            <person name="Grover C.E."/>
            <person name="Arick M.A. 2nd"/>
            <person name="Thrash A."/>
            <person name="Conover J.L."/>
            <person name="Sanders W.S."/>
            <person name="Peterson D.G."/>
            <person name="Frelichowski J.E."/>
            <person name="Scheffler J.A."/>
            <person name="Scheffler B.E."/>
            <person name="Wendel J.F."/>
        </authorList>
    </citation>
    <scope>NUCLEOTIDE SEQUENCE [LARGE SCALE GENOMIC DNA]</scope>
    <source>
        <strain evidence="6">185</strain>
        <tissue evidence="6">Leaf</tissue>
    </source>
</reference>
<dbReference type="PANTHER" id="PTHR45959">
    <property type="entry name" value="BHLH TRANSCRIPTION FACTOR"/>
    <property type="match status" value="1"/>
</dbReference>
<organism evidence="6 7">
    <name type="scientific">Gossypium aridum</name>
    <name type="common">American cotton</name>
    <name type="synonym">Erioxylum aridum</name>
    <dbReference type="NCBI Taxonomy" id="34290"/>
    <lineage>
        <taxon>Eukaryota</taxon>
        <taxon>Viridiplantae</taxon>
        <taxon>Streptophyta</taxon>
        <taxon>Embryophyta</taxon>
        <taxon>Tracheophyta</taxon>
        <taxon>Spermatophyta</taxon>
        <taxon>Magnoliopsida</taxon>
        <taxon>eudicotyledons</taxon>
        <taxon>Gunneridae</taxon>
        <taxon>Pentapetalae</taxon>
        <taxon>rosids</taxon>
        <taxon>malvids</taxon>
        <taxon>Malvales</taxon>
        <taxon>Malvaceae</taxon>
        <taxon>Malvoideae</taxon>
        <taxon>Gossypium</taxon>
    </lineage>
</organism>
<proteinExistence type="predicted"/>
<protein>
    <recommendedName>
        <fullName evidence="5">BHLH domain-containing protein</fullName>
    </recommendedName>
</protein>
<dbReference type="PANTHER" id="PTHR45959:SF62">
    <property type="entry name" value="TRANSCRIPTION FACTOR BHLH25-LIKE"/>
    <property type="match status" value="1"/>
</dbReference>
<comment type="caution">
    <text evidence="6">The sequence shown here is derived from an EMBL/GenBank/DDBJ whole genome shotgun (WGS) entry which is preliminary data.</text>
</comment>
<dbReference type="Gene3D" id="4.10.280.10">
    <property type="entry name" value="Helix-loop-helix DNA-binding domain"/>
    <property type="match status" value="1"/>
</dbReference>
<keyword evidence="7" id="KW-1185">Reference proteome</keyword>
<keyword evidence="3" id="KW-0804">Transcription</keyword>
<comment type="subcellular location">
    <subcellularLocation>
        <location evidence="1">Nucleus</location>
    </subcellularLocation>
</comment>
<dbReference type="InterPro" id="IPR036638">
    <property type="entry name" value="HLH_DNA-bd_sf"/>
</dbReference>
<accession>A0A7J8YF98</accession>
<dbReference type="SUPFAM" id="SSF47459">
    <property type="entry name" value="HLH, helix-loop-helix DNA-binding domain"/>
    <property type="match status" value="1"/>
</dbReference>
<sequence length="283" mass="32092">MYSSMEIPPSIRELPELDLMEDPNLFNGQWDNMNSVDGLGVFLVQEPASFGDNLQHYEASTSSHAAIDRPQKQLKITNGCNSCKTHISADIQSSFSPNILPFSSSNHSPFCHRISGTKDHTMAERKRREKLNQMFIALSALVPGLKKMDRATVLGDAVKYIKQLQEKVKTPEEQARQKPMEYVACVKKHQLLIDSNGDFSSWDEHFSAPFDEPLPEIEARCCDQSVLISIHFINSNAMTFGSCALYITIVAQYPFFLLQMDMEFCMTIKELVKKLRLAFIFLV</sequence>
<keyword evidence="2" id="KW-0805">Transcription regulation</keyword>
<dbReference type="Pfam" id="PF00010">
    <property type="entry name" value="HLH"/>
    <property type="match status" value="1"/>
</dbReference>
<dbReference type="GO" id="GO:0005634">
    <property type="term" value="C:nucleus"/>
    <property type="evidence" value="ECO:0007669"/>
    <property type="project" value="UniProtKB-SubCell"/>
</dbReference>
<evidence type="ECO:0000256" key="3">
    <source>
        <dbReference type="ARBA" id="ARBA00023163"/>
    </source>
</evidence>
<dbReference type="SMART" id="SM00353">
    <property type="entry name" value="HLH"/>
    <property type="match status" value="1"/>
</dbReference>
<dbReference type="EMBL" id="JABFAA010000012">
    <property type="protein sequence ID" value="MBA0698258.1"/>
    <property type="molecule type" value="Genomic_DNA"/>
</dbReference>
<evidence type="ECO:0000313" key="6">
    <source>
        <dbReference type="EMBL" id="MBA0698258.1"/>
    </source>
</evidence>
<evidence type="ECO:0000256" key="1">
    <source>
        <dbReference type="ARBA" id="ARBA00004123"/>
    </source>
</evidence>
<dbReference type="GO" id="GO:0046983">
    <property type="term" value="F:protein dimerization activity"/>
    <property type="evidence" value="ECO:0007669"/>
    <property type="project" value="InterPro"/>
</dbReference>
<dbReference type="InterPro" id="IPR011598">
    <property type="entry name" value="bHLH_dom"/>
</dbReference>